<protein>
    <recommendedName>
        <fullName evidence="9">Ferritin</fullName>
        <ecNumber evidence="9">1.16.3.2</ecNumber>
    </recommendedName>
</protein>
<feature type="domain" description="Ferritin-like diiron" evidence="10">
    <location>
        <begin position="1"/>
        <end position="145"/>
    </location>
</feature>
<evidence type="ECO:0000256" key="6">
    <source>
        <dbReference type="ARBA" id="ARBA00023004"/>
    </source>
</evidence>
<keyword evidence="9" id="KW-0963">Cytoplasm</keyword>
<evidence type="ECO:0000313" key="11">
    <source>
        <dbReference type="EMBL" id="VYS72666.1"/>
    </source>
</evidence>
<dbReference type="InterPro" id="IPR012347">
    <property type="entry name" value="Ferritin-like"/>
</dbReference>
<dbReference type="GO" id="GO:0008199">
    <property type="term" value="F:ferric iron binding"/>
    <property type="evidence" value="ECO:0007669"/>
    <property type="project" value="InterPro"/>
</dbReference>
<reference evidence="11" key="1">
    <citation type="submission" date="2019-11" db="EMBL/GenBank/DDBJ databases">
        <authorList>
            <person name="Feng L."/>
        </authorList>
    </citation>
    <scope>NUCLEOTIDE SEQUENCE</scope>
    <source>
        <strain evidence="11">BgluceraseaLFYP119</strain>
    </source>
</reference>
<accession>A0A6N2QVZ3</accession>
<name>A0A6N2QVZ3_9FIRM</name>
<dbReference type="InterPro" id="IPR009040">
    <property type="entry name" value="Ferritin-like_diiron"/>
</dbReference>
<dbReference type="EC" id="1.16.3.2" evidence="9"/>
<proteinExistence type="inferred from homology"/>
<gene>
    <name evidence="11" type="primary">ftn</name>
    <name evidence="11" type="ORF">BGLFYP119_00310</name>
</gene>
<dbReference type="GO" id="GO:0005829">
    <property type="term" value="C:cytosol"/>
    <property type="evidence" value="ECO:0007669"/>
    <property type="project" value="TreeGrafter"/>
</dbReference>
<dbReference type="GO" id="GO:0006826">
    <property type="term" value="P:iron ion transport"/>
    <property type="evidence" value="ECO:0007669"/>
    <property type="project" value="InterPro"/>
</dbReference>
<evidence type="ECO:0000256" key="3">
    <source>
        <dbReference type="ARBA" id="ARBA00022434"/>
    </source>
</evidence>
<keyword evidence="3 9" id="KW-0409">Iron storage</keyword>
<dbReference type="FunFam" id="1.20.1260.10:FF:000001">
    <property type="entry name" value="Non-heme ferritin"/>
    <property type="match status" value="1"/>
</dbReference>
<comment type="catalytic activity">
    <reaction evidence="7 9">
        <text>4 Fe(2+) + O2 + 6 H2O = 4 iron(III) oxide-hydroxide + 12 H(+)</text>
        <dbReference type="Rhea" id="RHEA:11972"/>
        <dbReference type="ChEBI" id="CHEBI:15377"/>
        <dbReference type="ChEBI" id="CHEBI:15378"/>
        <dbReference type="ChEBI" id="CHEBI:15379"/>
        <dbReference type="ChEBI" id="CHEBI:29033"/>
        <dbReference type="ChEBI" id="CHEBI:78619"/>
        <dbReference type="EC" id="1.16.3.2"/>
    </reaction>
</comment>
<evidence type="ECO:0000256" key="8">
    <source>
        <dbReference type="PIRSR" id="PIRSR601519-1"/>
    </source>
</evidence>
<dbReference type="GO" id="GO:0008198">
    <property type="term" value="F:ferrous iron binding"/>
    <property type="evidence" value="ECO:0007669"/>
    <property type="project" value="TreeGrafter"/>
</dbReference>
<dbReference type="InterPro" id="IPR008331">
    <property type="entry name" value="Ferritin_DPS_dom"/>
</dbReference>
<feature type="binding site" evidence="8">
    <location>
        <position position="17"/>
    </location>
    <ligand>
        <name>Fe cation</name>
        <dbReference type="ChEBI" id="CHEBI:24875"/>
        <label>1</label>
    </ligand>
</feature>
<evidence type="ECO:0000259" key="10">
    <source>
        <dbReference type="PROSITE" id="PS50905"/>
    </source>
</evidence>
<evidence type="ECO:0000256" key="2">
    <source>
        <dbReference type="ARBA" id="ARBA00006950"/>
    </source>
</evidence>
<comment type="similarity">
    <text evidence="2 9">Belongs to the ferritin family. Prokaryotic subfamily.</text>
</comment>
<keyword evidence="6 8" id="KW-0408">Iron</keyword>
<evidence type="ECO:0000256" key="1">
    <source>
        <dbReference type="ARBA" id="ARBA00002485"/>
    </source>
</evidence>
<feature type="binding site" evidence="8">
    <location>
        <position position="94"/>
    </location>
    <ligand>
        <name>Fe cation</name>
        <dbReference type="ChEBI" id="CHEBI:24875"/>
        <label>1</label>
    </ligand>
</feature>
<dbReference type="GO" id="GO:0042802">
    <property type="term" value="F:identical protein binding"/>
    <property type="evidence" value="ECO:0007669"/>
    <property type="project" value="UniProtKB-ARBA"/>
</dbReference>
<dbReference type="AlphaFoldDB" id="A0A6N2QVZ3"/>
<evidence type="ECO:0000256" key="5">
    <source>
        <dbReference type="ARBA" id="ARBA00023002"/>
    </source>
</evidence>
<keyword evidence="4 8" id="KW-0479">Metal-binding</keyword>
<evidence type="ECO:0000256" key="9">
    <source>
        <dbReference type="RuleBase" id="RU361145"/>
    </source>
</evidence>
<feature type="binding site" evidence="8">
    <location>
        <position position="127"/>
    </location>
    <ligand>
        <name>Fe cation</name>
        <dbReference type="ChEBI" id="CHEBI:24875"/>
        <label>1</label>
    </ligand>
</feature>
<evidence type="ECO:0000256" key="7">
    <source>
        <dbReference type="ARBA" id="ARBA00048035"/>
    </source>
</evidence>
<comment type="subcellular location">
    <subcellularLocation>
        <location evidence="9">Cytoplasm</location>
    </subcellularLocation>
</comment>
<dbReference type="PANTHER" id="PTHR11431:SF127">
    <property type="entry name" value="BACTERIAL NON-HEME FERRITIN"/>
    <property type="match status" value="1"/>
</dbReference>
<dbReference type="InterPro" id="IPR009078">
    <property type="entry name" value="Ferritin-like_SF"/>
</dbReference>
<organism evidence="11">
    <name type="scientific">Blautia glucerasea</name>
    <dbReference type="NCBI Taxonomy" id="536633"/>
    <lineage>
        <taxon>Bacteria</taxon>
        <taxon>Bacillati</taxon>
        <taxon>Bacillota</taxon>
        <taxon>Clostridia</taxon>
        <taxon>Lachnospirales</taxon>
        <taxon>Lachnospiraceae</taxon>
        <taxon>Blautia</taxon>
    </lineage>
</organism>
<dbReference type="PROSITE" id="PS50905">
    <property type="entry name" value="FERRITIN_LIKE"/>
    <property type="match status" value="1"/>
</dbReference>
<feature type="binding site" evidence="8">
    <location>
        <position position="50"/>
    </location>
    <ligand>
        <name>Fe cation</name>
        <dbReference type="ChEBI" id="CHEBI:24875"/>
        <label>1</label>
    </ligand>
</feature>
<sequence length="170" mass="19910">MLDKNVVDLLNQQVNKEFYSAYLYLEFSNFYYDQGLEGFGNWFKIQAQEERDHAMLFIQYLQNNGEKVVLDAIDRPKADLSSAKAVLEETLKHEQYVTSLIHNIYDAAYSKKDFRTMQFLDWFVKEQGEEEANADNNLKKYQLFGDDPKSLYMLDNELGTRVYSAPSLVL</sequence>
<dbReference type="GO" id="GO:0004322">
    <property type="term" value="F:ferroxidase activity"/>
    <property type="evidence" value="ECO:0007669"/>
    <property type="project" value="TreeGrafter"/>
</dbReference>
<dbReference type="InterPro" id="IPR041719">
    <property type="entry name" value="Ferritin_prok"/>
</dbReference>
<evidence type="ECO:0000256" key="4">
    <source>
        <dbReference type="ARBA" id="ARBA00022723"/>
    </source>
</evidence>
<dbReference type="CDD" id="cd01055">
    <property type="entry name" value="Nonheme_Ferritin"/>
    <property type="match status" value="1"/>
</dbReference>
<comment type="function">
    <text evidence="1 9">Iron-storage protein.</text>
</comment>
<dbReference type="SUPFAM" id="SSF47240">
    <property type="entry name" value="Ferritin-like"/>
    <property type="match status" value="1"/>
</dbReference>
<keyword evidence="5 11" id="KW-0560">Oxidoreductase</keyword>
<dbReference type="EMBL" id="CACRST010000005">
    <property type="protein sequence ID" value="VYS72666.1"/>
    <property type="molecule type" value="Genomic_DNA"/>
</dbReference>
<dbReference type="Gene3D" id="1.20.1260.10">
    <property type="match status" value="1"/>
</dbReference>
<dbReference type="Pfam" id="PF00210">
    <property type="entry name" value="Ferritin"/>
    <property type="match status" value="1"/>
</dbReference>
<dbReference type="GO" id="GO:0006879">
    <property type="term" value="P:intracellular iron ion homeostasis"/>
    <property type="evidence" value="ECO:0007669"/>
    <property type="project" value="UniProtKB-KW"/>
</dbReference>
<feature type="binding site" evidence="8">
    <location>
        <position position="53"/>
    </location>
    <ligand>
        <name>Fe cation</name>
        <dbReference type="ChEBI" id="CHEBI:24875"/>
        <label>1</label>
    </ligand>
</feature>
<dbReference type="PANTHER" id="PTHR11431">
    <property type="entry name" value="FERRITIN"/>
    <property type="match status" value="1"/>
</dbReference>
<dbReference type="InterPro" id="IPR001519">
    <property type="entry name" value="Ferritin"/>
</dbReference>
<dbReference type="RefSeq" id="WP_156352272.1">
    <property type="nucleotide sequence ID" value="NZ_CACRST010000005.1"/>
</dbReference>